<dbReference type="Gramene" id="Bra025475.1">
    <property type="protein sequence ID" value="Bra025475.1-P"/>
    <property type="gene ID" value="Bra025475"/>
</dbReference>
<dbReference type="InParanoid" id="M4E9L9"/>
<evidence type="ECO:0000313" key="2">
    <source>
        <dbReference type="Proteomes" id="UP000011750"/>
    </source>
</evidence>
<dbReference type="Proteomes" id="UP000011750">
    <property type="component" value="Chromosome A04"/>
</dbReference>
<dbReference type="AlphaFoldDB" id="M4E9L9"/>
<reference evidence="1 2" key="2">
    <citation type="journal article" date="2018" name="Hortic Res">
        <title>Improved Brassica rapa reference genome by single-molecule sequencing and chromosome conformation capture technologies.</title>
        <authorList>
            <person name="Zhang L."/>
            <person name="Cai X."/>
            <person name="Wu J."/>
            <person name="Liu M."/>
            <person name="Grob S."/>
            <person name="Cheng F."/>
            <person name="Liang J."/>
            <person name="Cai C."/>
            <person name="Liu Z."/>
            <person name="Liu B."/>
            <person name="Wang F."/>
            <person name="Li S."/>
            <person name="Liu F."/>
            <person name="Li X."/>
            <person name="Cheng L."/>
            <person name="Yang W."/>
            <person name="Li M.H."/>
            <person name="Grossniklaus U."/>
            <person name="Zheng H."/>
            <person name="Wang X."/>
        </authorList>
    </citation>
    <scope>NUCLEOTIDE SEQUENCE [LARGE SCALE GENOMIC DNA]</scope>
    <source>
        <strain evidence="1 2">cv. Chiifu-401-42</strain>
    </source>
</reference>
<dbReference type="OMA" id="KNERKWP"/>
<organism evidence="1 2">
    <name type="scientific">Brassica campestris</name>
    <name type="common">Field mustard</name>
    <dbReference type="NCBI Taxonomy" id="3711"/>
    <lineage>
        <taxon>Eukaryota</taxon>
        <taxon>Viridiplantae</taxon>
        <taxon>Streptophyta</taxon>
        <taxon>Embryophyta</taxon>
        <taxon>Tracheophyta</taxon>
        <taxon>Spermatophyta</taxon>
        <taxon>Magnoliopsida</taxon>
        <taxon>eudicotyledons</taxon>
        <taxon>Gunneridae</taxon>
        <taxon>Pentapetalae</taxon>
        <taxon>rosids</taxon>
        <taxon>malvids</taxon>
        <taxon>Brassicales</taxon>
        <taxon>Brassicaceae</taxon>
        <taxon>Brassiceae</taxon>
        <taxon>Brassica</taxon>
    </lineage>
</organism>
<reference evidence="1 2" key="1">
    <citation type="journal article" date="2011" name="Nat. Genet.">
        <title>The genome of the mesopolyploid crop species Brassica rapa.</title>
        <authorList>
            <consortium name="Brassica rapa Genome Sequencing Project Consortium"/>
            <person name="Wang X."/>
            <person name="Wang H."/>
            <person name="Wang J."/>
            <person name="Sun R."/>
            <person name="Wu J."/>
            <person name="Liu S."/>
            <person name="Bai Y."/>
            <person name="Mun J.H."/>
            <person name="Bancroft I."/>
            <person name="Cheng F."/>
            <person name="Huang S."/>
            <person name="Li X."/>
            <person name="Hua W."/>
            <person name="Wang J."/>
            <person name="Wang X."/>
            <person name="Freeling M."/>
            <person name="Pires J.C."/>
            <person name="Paterson A.H."/>
            <person name="Chalhoub B."/>
            <person name="Wang B."/>
            <person name="Hayward A."/>
            <person name="Sharpe A.G."/>
            <person name="Park B.S."/>
            <person name="Weisshaar B."/>
            <person name="Liu B."/>
            <person name="Li B."/>
            <person name="Liu B."/>
            <person name="Tong C."/>
            <person name="Song C."/>
            <person name="Duran C."/>
            <person name="Peng C."/>
            <person name="Geng C."/>
            <person name="Koh C."/>
            <person name="Lin C."/>
            <person name="Edwards D."/>
            <person name="Mu D."/>
            <person name="Shen D."/>
            <person name="Soumpourou E."/>
            <person name="Li F."/>
            <person name="Fraser F."/>
            <person name="Conant G."/>
            <person name="Lassalle G."/>
            <person name="King G.J."/>
            <person name="Bonnema G."/>
            <person name="Tang H."/>
            <person name="Wang H."/>
            <person name="Belcram H."/>
            <person name="Zhou H."/>
            <person name="Hirakawa H."/>
            <person name="Abe H."/>
            <person name="Guo H."/>
            <person name="Wang H."/>
            <person name="Jin H."/>
            <person name="Parkin I.A."/>
            <person name="Batley J."/>
            <person name="Kim J.S."/>
            <person name="Just J."/>
            <person name="Li J."/>
            <person name="Xu J."/>
            <person name="Deng J."/>
            <person name="Kim J.A."/>
            <person name="Li J."/>
            <person name="Yu J."/>
            <person name="Meng J."/>
            <person name="Wang J."/>
            <person name="Min J."/>
            <person name="Poulain J."/>
            <person name="Wang J."/>
            <person name="Hatakeyama K."/>
            <person name="Wu K."/>
            <person name="Wang L."/>
            <person name="Fang L."/>
            <person name="Trick M."/>
            <person name="Links M.G."/>
            <person name="Zhao M."/>
            <person name="Jin M."/>
            <person name="Ramchiary N."/>
            <person name="Drou N."/>
            <person name="Berkman P.J."/>
            <person name="Cai Q."/>
            <person name="Huang Q."/>
            <person name="Li R."/>
            <person name="Tabata S."/>
            <person name="Cheng S."/>
            <person name="Zhang S."/>
            <person name="Zhang S."/>
            <person name="Huang S."/>
            <person name="Sato S."/>
            <person name="Sun S."/>
            <person name="Kwon S.J."/>
            <person name="Choi S.R."/>
            <person name="Lee T.H."/>
            <person name="Fan W."/>
            <person name="Zhao X."/>
            <person name="Tan X."/>
            <person name="Xu X."/>
            <person name="Wang Y."/>
            <person name="Qiu Y."/>
            <person name="Yin Y."/>
            <person name="Li Y."/>
            <person name="Du Y."/>
            <person name="Liao Y."/>
            <person name="Lim Y."/>
            <person name="Narusaka Y."/>
            <person name="Wang Y."/>
            <person name="Wang Z."/>
            <person name="Li Z."/>
            <person name="Wang Z."/>
            <person name="Xiong Z."/>
            <person name="Zhang Z."/>
        </authorList>
    </citation>
    <scope>NUCLEOTIDE SEQUENCE [LARGE SCALE GENOMIC DNA]</scope>
    <source>
        <strain evidence="1 2">cv. Chiifu-401-42</strain>
    </source>
</reference>
<keyword evidence="2" id="KW-1185">Reference proteome</keyword>
<name>M4E9L9_BRACM</name>
<evidence type="ECO:0000313" key="1">
    <source>
        <dbReference type="EnsemblPlants" id="Bra025475.1-P"/>
    </source>
</evidence>
<proteinExistence type="predicted"/>
<dbReference type="HOGENOM" id="CLU_1196352_0_0_1"/>
<dbReference type="EnsemblPlants" id="Bra025475.1">
    <property type="protein sequence ID" value="Bra025475.1-P"/>
    <property type="gene ID" value="Bra025475"/>
</dbReference>
<sequence length="232" mass="26417">METRKIPVFCYWNGSIKDGPDGPFYQEGSIPRVIRVESKIDLPTFLNDLHRVTGFDKAKFQIDLIGRYPSIVQQSLVKYMRLPIVDNSSLQTMLEVPSYHPSITNVEFYLEVKPLVSPPLPTNASSSDNQASLKRCRQEDANVDANLRENSNSSWVDESELQIGMCFRDKEELDKAVKLYSVRRQREHHAYESSATFECKSGGCGWILKAAETKGSGFKITKNERKWPSLGY</sequence>
<accession>M4E9L9</accession>
<dbReference type="STRING" id="51351.M4E9L9"/>
<protein>
    <submittedName>
        <fullName evidence="1">Uncharacterized protein</fullName>
    </submittedName>
</protein>
<reference evidence="1" key="3">
    <citation type="submission" date="2023-03" db="UniProtKB">
        <authorList>
            <consortium name="EnsemblPlants"/>
        </authorList>
    </citation>
    <scope>IDENTIFICATION</scope>
    <source>
        <strain evidence="1">cv. Chiifu-401-42</strain>
    </source>
</reference>